<evidence type="ECO:0000259" key="2">
    <source>
        <dbReference type="Pfam" id="PF17648"/>
    </source>
</evidence>
<proteinExistence type="predicted"/>
<feature type="region of interest" description="Disordered" evidence="1">
    <location>
        <begin position="1"/>
        <end position="24"/>
    </location>
</feature>
<dbReference type="Pfam" id="PF17648">
    <property type="entry name" value="Luciferase"/>
    <property type="match status" value="1"/>
</dbReference>
<evidence type="ECO:0000313" key="3">
    <source>
        <dbReference type="EMBL" id="KEJ93667.1"/>
    </source>
</evidence>
<dbReference type="PANTHER" id="PTHR38695:SF1">
    <property type="entry name" value="AMINO ACID PERMEASE_ SLC12A DOMAIN-CONTAINING PROTEIN"/>
    <property type="match status" value="1"/>
</dbReference>
<dbReference type="EMBL" id="JAMD01000034">
    <property type="protein sequence ID" value="KEJ93667.1"/>
    <property type="molecule type" value="Genomic_DNA"/>
</dbReference>
<dbReference type="InterPro" id="IPR048273">
    <property type="entry name" value="Luciferase"/>
</dbReference>
<keyword evidence="4" id="KW-1185">Reference proteome</keyword>
<comment type="caution">
    <text evidence="3">The sequence shown here is derived from an EMBL/GenBank/DDBJ whole genome shotgun (WGS) entry which is preliminary data.</text>
</comment>
<dbReference type="Proteomes" id="UP000027746">
    <property type="component" value="Unassembled WGS sequence"/>
</dbReference>
<dbReference type="InterPro" id="IPR040841">
    <property type="entry name" value="Luciferase_dom"/>
</dbReference>
<accession>A0A073J7H2</accession>
<dbReference type="PANTHER" id="PTHR38695">
    <property type="entry name" value="AMINO ACID PERMEASE_ SLC12A DOMAIN-CONTAINING PROTEIN"/>
    <property type="match status" value="1"/>
</dbReference>
<reference evidence="3 4" key="1">
    <citation type="submission" date="2014-01" db="EMBL/GenBank/DDBJ databases">
        <title>Sulfitobacter sp. H3 (MCCC 1A00686) Genome Sequencing.</title>
        <authorList>
            <person name="Lai Q."/>
            <person name="Hong Z."/>
        </authorList>
    </citation>
    <scope>NUCLEOTIDE SEQUENCE [LARGE SCALE GENOMIC DNA]</scope>
    <source>
        <strain evidence="3 4">H3</strain>
    </source>
</reference>
<dbReference type="OrthoDB" id="822427at2"/>
<gene>
    <name evidence="3" type="ORF">SUH3_16395</name>
</gene>
<sequence>MSFELPPRQGPRPDTTDCAPHEQVSQNSSAEIHAFFKEKAFALPFVERCRSGISVPGAEALVLPVAHACGPREAFMIGREFAHVHPSYDGSSHMMLPLAAVDELIAKGWGEPHPMASAGHIPANAVMAFAPRDGSEVDVMIKILTTSWDFARGKLANPAQVHIHG</sequence>
<name>A0A073J7H2_9RHOB</name>
<dbReference type="RefSeq" id="WP_037931962.1">
    <property type="nucleotide sequence ID" value="NZ_CP054604.1"/>
</dbReference>
<evidence type="ECO:0000256" key="1">
    <source>
        <dbReference type="SAM" id="MobiDB-lite"/>
    </source>
</evidence>
<protein>
    <recommendedName>
        <fullName evidence="2">Luciferase domain-containing protein</fullName>
    </recommendedName>
</protein>
<dbReference type="GeneID" id="68872258"/>
<evidence type="ECO:0000313" key="4">
    <source>
        <dbReference type="Proteomes" id="UP000027746"/>
    </source>
</evidence>
<feature type="domain" description="Luciferase" evidence="2">
    <location>
        <begin position="78"/>
        <end position="145"/>
    </location>
</feature>
<dbReference type="AlphaFoldDB" id="A0A073J7H2"/>
<organism evidence="3 4">
    <name type="scientific">Pseudosulfitobacter pseudonitzschiae</name>
    <dbReference type="NCBI Taxonomy" id="1402135"/>
    <lineage>
        <taxon>Bacteria</taxon>
        <taxon>Pseudomonadati</taxon>
        <taxon>Pseudomonadota</taxon>
        <taxon>Alphaproteobacteria</taxon>
        <taxon>Rhodobacterales</taxon>
        <taxon>Roseobacteraceae</taxon>
        <taxon>Pseudosulfitobacter</taxon>
    </lineage>
</organism>